<accession>A0AAQ3QV98</accession>
<proteinExistence type="predicted"/>
<name>A0AAQ3QV98_9BACT</name>
<organism evidence="2 3">
    <name type="scientific">Rubellicoccus peritrichatus</name>
    <dbReference type="NCBI Taxonomy" id="3080537"/>
    <lineage>
        <taxon>Bacteria</taxon>
        <taxon>Pseudomonadati</taxon>
        <taxon>Verrucomicrobiota</taxon>
        <taxon>Opitutia</taxon>
        <taxon>Puniceicoccales</taxon>
        <taxon>Cerasicoccaceae</taxon>
        <taxon>Rubellicoccus</taxon>
    </lineage>
</organism>
<evidence type="ECO:0000313" key="2">
    <source>
        <dbReference type="EMBL" id="WOO40637.1"/>
    </source>
</evidence>
<keyword evidence="3" id="KW-1185">Reference proteome</keyword>
<feature type="signal peptide" evidence="1">
    <location>
        <begin position="1"/>
        <end position="22"/>
    </location>
</feature>
<dbReference type="AlphaFoldDB" id="A0AAQ3QV98"/>
<dbReference type="EMBL" id="CP136920">
    <property type="protein sequence ID" value="WOO40637.1"/>
    <property type="molecule type" value="Genomic_DNA"/>
</dbReference>
<evidence type="ECO:0000256" key="1">
    <source>
        <dbReference type="SAM" id="SignalP"/>
    </source>
</evidence>
<dbReference type="InterPro" id="IPR013424">
    <property type="entry name" value="Ice-binding_C"/>
</dbReference>
<keyword evidence="1" id="KW-0732">Signal</keyword>
<feature type="chain" id="PRO_5042882360" evidence="1">
    <location>
        <begin position="23"/>
        <end position="239"/>
    </location>
</feature>
<sequence length="239" mass="24480">MNTKLSLLLFASTVIAGLSASAQITVVDAVEGASGNTFATGGSLANTSWIEFNDSSGENNTQWRLRNSSTNNGFGSTAFQAQVGTLGSTPELTTQITGLADGVYDIYVFFTDFGDWNISAGLTSGSLTTYEGLNAGGDSGGTTAGVVQSDTLNLDLGGLSAPGSPSNHFAVNIGQTTVTGGSAINVFINHDAGVGNFNRTFYDAVGYAAVPEASHYALLLTGGAAAALLVRRKWRAKSV</sequence>
<evidence type="ECO:0000313" key="3">
    <source>
        <dbReference type="Proteomes" id="UP001304300"/>
    </source>
</evidence>
<dbReference type="Proteomes" id="UP001304300">
    <property type="component" value="Chromosome"/>
</dbReference>
<reference evidence="2 3" key="1">
    <citation type="submission" date="2023-10" db="EMBL/GenBank/DDBJ databases">
        <title>Rubellicoccus peritrichatus gen. nov., sp. nov., isolated from an algae of coral reef tank.</title>
        <authorList>
            <person name="Luo J."/>
        </authorList>
    </citation>
    <scope>NUCLEOTIDE SEQUENCE [LARGE SCALE GENOMIC DNA]</scope>
    <source>
        <strain evidence="2 3">CR14</strain>
    </source>
</reference>
<protein>
    <submittedName>
        <fullName evidence="2">PEP-CTERM sorting domain-containing protein</fullName>
    </submittedName>
</protein>
<dbReference type="RefSeq" id="WP_317832762.1">
    <property type="nucleotide sequence ID" value="NZ_CP136920.1"/>
</dbReference>
<dbReference type="KEGG" id="puo:RZN69_18600"/>
<gene>
    <name evidence="2" type="ORF">RZN69_18600</name>
</gene>
<dbReference type="NCBIfam" id="TIGR02595">
    <property type="entry name" value="PEP_CTERM"/>
    <property type="match status" value="1"/>
</dbReference>